<dbReference type="PANTHER" id="PTHR11081">
    <property type="entry name" value="FLAP ENDONUCLEASE FAMILY MEMBER"/>
    <property type="match status" value="1"/>
</dbReference>
<keyword evidence="18" id="KW-1185">Reference proteome</keyword>
<feature type="region of interest" description="Disordered" evidence="14">
    <location>
        <begin position="674"/>
        <end position="704"/>
    </location>
</feature>
<feature type="region of interest" description="Disordered" evidence="14">
    <location>
        <begin position="527"/>
        <end position="590"/>
    </location>
</feature>
<keyword evidence="10" id="KW-0267">Excision nuclease</keyword>
<evidence type="ECO:0000256" key="13">
    <source>
        <dbReference type="ARBA" id="ARBA00023242"/>
    </source>
</evidence>
<dbReference type="InterPro" id="IPR036279">
    <property type="entry name" value="5-3_exonuclease_C_sf"/>
</dbReference>
<dbReference type="PANTHER" id="PTHR11081:SF65">
    <property type="entry name" value="DNA DAMAGE-INDUCIBLE PROTEIN DIN7-RELATED"/>
    <property type="match status" value="1"/>
</dbReference>
<evidence type="ECO:0000256" key="2">
    <source>
        <dbReference type="ARBA" id="ARBA00004123"/>
    </source>
</evidence>
<dbReference type="GO" id="GO:0006281">
    <property type="term" value="P:DNA repair"/>
    <property type="evidence" value="ECO:0007669"/>
    <property type="project" value="UniProtKB-KW"/>
</dbReference>
<comment type="subcellular location">
    <subcellularLocation>
        <location evidence="2">Nucleus</location>
    </subcellularLocation>
</comment>
<dbReference type="CDD" id="cd09908">
    <property type="entry name" value="H3TH_EXO1"/>
    <property type="match status" value="1"/>
</dbReference>
<dbReference type="Pfam" id="PF00867">
    <property type="entry name" value="XPG_I"/>
    <property type="match status" value="1"/>
</dbReference>
<keyword evidence="13" id="KW-0539">Nucleus</keyword>
<evidence type="ECO:0000256" key="1">
    <source>
        <dbReference type="ARBA" id="ARBA00001946"/>
    </source>
</evidence>
<dbReference type="EMBL" id="NCSJ02000277">
    <property type="protein sequence ID" value="RFU26204.1"/>
    <property type="molecule type" value="Genomic_DNA"/>
</dbReference>
<dbReference type="Gene3D" id="1.10.150.20">
    <property type="entry name" value="5' to 3' exonuclease, C-terminal subdomain"/>
    <property type="match status" value="1"/>
</dbReference>
<comment type="cofactor">
    <cofactor evidence="1">
        <name>Mg(2+)</name>
        <dbReference type="ChEBI" id="CHEBI:18420"/>
    </cofactor>
</comment>
<protein>
    <submittedName>
        <fullName evidence="17">Uncharacterized protein</fullName>
    </submittedName>
</protein>
<reference evidence="17 18" key="1">
    <citation type="submission" date="2018-05" db="EMBL/GenBank/DDBJ databases">
        <title>Draft genome sequence of Scytalidium lignicola DSM 105466, a ubiquitous saprotrophic fungus.</title>
        <authorList>
            <person name="Buettner E."/>
            <person name="Gebauer A.M."/>
            <person name="Hofrichter M."/>
            <person name="Liers C."/>
            <person name="Kellner H."/>
        </authorList>
    </citation>
    <scope>NUCLEOTIDE SEQUENCE [LARGE SCALE GENOMIC DNA]</scope>
    <source>
        <strain evidence="17 18">DSM 105466</strain>
    </source>
</reference>
<dbReference type="InterPro" id="IPR006085">
    <property type="entry name" value="XPG_DNA_repair_N"/>
</dbReference>
<dbReference type="GO" id="GO:0003677">
    <property type="term" value="F:DNA binding"/>
    <property type="evidence" value="ECO:0007669"/>
    <property type="project" value="UniProtKB-KW"/>
</dbReference>
<feature type="compositionally biased region" description="Polar residues" evidence="14">
    <location>
        <begin position="349"/>
        <end position="361"/>
    </location>
</feature>
<keyword evidence="7" id="KW-0378">Hydrolase</keyword>
<comment type="similarity">
    <text evidence="3">Belongs to the XPG/RAD2 endonuclease family. EXO1 subfamily.</text>
</comment>
<feature type="compositionally biased region" description="Basic and acidic residues" evidence="14">
    <location>
        <begin position="543"/>
        <end position="554"/>
    </location>
</feature>
<accession>A0A3E2GYI0</accession>
<dbReference type="InterPro" id="IPR006086">
    <property type="entry name" value="XPG-I_dom"/>
</dbReference>
<name>A0A3E2GYI0_SCYLI</name>
<evidence type="ECO:0000256" key="3">
    <source>
        <dbReference type="ARBA" id="ARBA00010563"/>
    </source>
</evidence>
<dbReference type="InterPro" id="IPR019974">
    <property type="entry name" value="XPG_CS"/>
</dbReference>
<evidence type="ECO:0000259" key="16">
    <source>
        <dbReference type="SMART" id="SM00485"/>
    </source>
</evidence>
<dbReference type="AlphaFoldDB" id="A0A3E2GYI0"/>
<feature type="compositionally biased region" description="Polar residues" evidence="14">
    <location>
        <begin position="567"/>
        <end position="587"/>
    </location>
</feature>
<feature type="non-terminal residue" evidence="17">
    <location>
        <position position="780"/>
    </location>
</feature>
<proteinExistence type="inferred from homology"/>
<dbReference type="CDD" id="cd09857">
    <property type="entry name" value="PIN_EXO1"/>
    <property type="match status" value="1"/>
</dbReference>
<dbReference type="GO" id="GO:0017108">
    <property type="term" value="F:5'-flap endonuclease activity"/>
    <property type="evidence" value="ECO:0007669"/>
    <property type="project" value="TreeGrafter"/>
</dbReference>
<keyword evidence="5" id="KW-0479">Metal-binding</keyword>
<evidence type="ECO:0000256" key="12">
    <source>
        <dbReference type="ARBA" id="ARBA00023204"/>
    </source>
</evidence>
<dbReference type="Gene3D" id="3.40.50.1010">
    <property type="entry name" value="5'-nuclease"/>
    <property type="match status" value="1"/>
</dbReference>
<gene>
    <name evidence="17" type="ORF">B7463_g10134</name>
</gene>
<evidence type="ECO:0000259" key="15">
    <source>
        <dbReference type="SMART" id="SM00484"/>
    </source>
</evidence>
<dbReference type="GO" id="GO:0005634">
    <property type="term" value="C:nucleus"/>
    <property type="evidence" value="ECO:0007669"/>
    <property type="project" value="UniProtKB-SubCell"/>
</dbReference>
<evidence type="ECO:0000256" key="8">
    <source>
        <dbReference type="ARBA" id="ARBA00022839"/>
    </source>
</evidence>
<evidence type="ECO:0000313" key="17">
    <source>
        <dbReference type="EMBL" id="RFU26204.1"/>
    </source>
</evidence>
<dbReference type="InterPro" id="IPR037315">
    <property type="entry name" value="EXO1_H3TH"/>
</dbReference>
<keyword evidence="4" id="KW-0540">Nuclease</keyword>
<evidence type="ECO:0000256" key="5">
    <source>
        <dbReference type="ARBA" id="ARBA00022723"/>
    </source>
</evidence>
<feature type="region of interest" description="Disordered" evidence="14">
    <location>
        <begin position="724"/>
        <end position="754"/>
    </location>
</feature>
<dbReference type="InterPro" id="IPR008918">
    <property type="entry name" value="HhH2"/>
</dbReference>
<sequence length="780" mass="86261">MGINGLLPLLKSIQKPCDLKKFEGKTLGVDAYGWLHRGTVSCAMELALEKPTRRYVDFAMHRVRMLKHFGVNPYIVFDGDYLPSKAATEKDRAKRREESRKAGLELLKAGKTSSAYQEFQKAVDVTPEMARLLIEELKKTGVEYVVAPYEADPQMVYLERIGLIDGILSEDSDLLVFGAKCLLTKLDQYGNCIEINRADFCACREICLTGWTDKEFRRMAILSGCDYLSSINNMGLKTAYRMVRKHKTIEKILRMLQFDSKWHVPKGYLESFYQAELTFLHQRVFCPKTGGLVLHTEPEQPIDDEKMSYIGAFVEPEIAKGVARGDLNPMTKERIVIEKPFKAVETPASRRSSLPNMQKPSASVDISKRKSIDTFFKPKRIPLAELDPNCFTSSPSQQQALRRNPESWTADPVPRPYLRQSASEAEQQPPHSASPGVRPAGRSARVASTSISEPRPQKRARLCAEDDESESISGQRLELNQSRFFASTIPDQSPTVDRKNRRKSSKQDEIQIFSDDSIEEALLSLQDNDFTEDSQNSNTKPTVFKDKLRIDKTDPTLPPAASPAPMINSTSSQCSTPGLTPSTSSASLAEEAVTPPSCLVMPTTLPDLQGDLVSSSEDSFVTKFKFNGQGLVTPSTISSKSRIPLPVKSSIMASNSSNFPKPGISPLQRLGAASLNRSKPPSTPPFTPFPTGARKSRSSLLGKGSIPFPDVVGKTKMAIEPAMVPLPPPDETENLSSAATEGSEDLIIPDSEEDEALSPRAYIKDRSKHTLNLGKFLYAG</sequence>
<dbReference type="OrthoDB" id="26491at2759"/>
<evidence type="ECO:0000256" key="7">
    <source>
        <dbReference type="ARBA" id="ARBA00022801"/>
    </source>
</evidence>
<dbReference type="InterPro" id="IPR006084">
    <property type="entry name" value="XPG/Rad2"/>
</dbReference>
<feature type="region of interest" description="Disordered" evidence="14">
    <location>
        <begin position="386"/>
        <end position="513"/>
    </location>
</feature>
<dbReference type="SMART" id="SM00485">
    <property type="entry name" value="XPGN"/>
    <property type="match status" value="1"/>
</dbReference>
<dbReference type="FunFam" id="3.40.50.1010:FF:000002">
    <property type="entry name" value="Exonuclease 1, putative"/>
    <property type="match status" value="1"/>
</dbReference>
<dbReference type="Proteomes" id="UP000258309">
    <property type="component" value="Unassembled WGS sequence"/>
</dbReference>
<feature type="non-terminal residue" evidence="17">
    <location>
        <position position="1"/>
    </location>
</feature>
<feature type="compositionally biased region" description="Polar residues" evidence="14">
    <location>
        <begin position="390"/>
        <end position="401"/>
    </location>
</feature>
<feature type="compositionally biased region" description="Polar residues" evidence="14">
    <location>
        <begin position="527"/>
        <end position="541"/>
    </location>
</feature>
<dbReference type="PRINTS" id="PR00853">
    <property type="entry name" value="XPGRADSUPER"/>
</dbReference>
<dbReference type="GO" id="GO:0046872">
    <property type="term" value="F:metal ion binding"/>
    <property type="evidence" value="ECO:0007669"/>
    <property type="project" value="UniProtKB-KW"/>
</dbReference>
<feature type="region of interest" description="Disordered" evidence="14">
    <location>
        <begin position="346"/>
        <end position="366"/>
    </location>
</feature>
<dbReference type="FunFam" id="1.10.150.20:FF:000011">
    <property type="entry name" value="exonuclease 1"/>
    <property type="match status" value="1"/>
</dbReference>
<dbReference type="SMART" id="SM00279">
    <property type="entry name" value="HhH2"/>
    <property type="match status" value="1"/>
</dbReference>
<organism evidence="17 18">
    <name type="scientific">Scytalidium lignicola</name>
    <name type="common">Hyphomycete</name>
    <dbReference type="NCBI Taxonomy" id="5539"/>
    <lineage>
        <taxon>Eukaryota</taxon>
        <taxon>Fungi</taxon>
        <taxon>Dikarya</taxon>
        <taxon>Ascomycota</taxon>
        <taxon>Pezizomycotina</taxon>
        <taxon>Leotiomycetes</taxon>
        <taxon>Leotiomycetes incertae sedis</taxon>
        <taxon>Scytalidium</taxon>
    </lineage>
</organism>
<evidence type="ECO:0000256" key="10">
    <source>
        <dbReference type="ARBA" id="ARBA00022881"/>
    </source>
</evidence>
<evidence type="ECO:0000256" key="14">
    <source>
        <dbReference type="SAM" id="MobiDB-lite"/>
    </source>
</evidence>
<dbReference type="STRING" id="5539.A0A3E2GYI0"/>
<keyword evidence="8" id="KW-0269">Exonuclease</keyword>
<feature type="domain" description="XPG-I" evidence="15">
    <location>
        <begin position="138"/>
        <end position="208"/>
    </location>
</feature>
<evidence type="ECO:0000256" key="11">
    <source>
        <dbReference type="ARBA" id="ARBA00023125"/>
    </source>
</evidence>
<evidence type="ECO:0000313" key="18">
    <source>
        <dbReference type="Proteomes" id="UP000258309"/>
    </source>
</evidence>
<dbReference type="InterPro" id="IPR044752">
    <property type="entry name" value="PIN-like_EXO1"/>
</dbReference>
<feature type="domain" description="XPG N-terminal" evidence="16">
    <location>
        <begin position="1"/>
        <end position="99"/>
    </location>
</feature>
<dbReference type="InterPro" id="IPR029060">
    <property type="entry name" value="PIN-like_dom_sf"/>
</dbReference>
<keyword evidence="9" id="KW-0460">Magnesium</keyword>
<dbReference type="SUPFAM" id="SSF47807">
    <property type="entry name" value="5' to 3' exonuclease, C-terminal subdomain"/>
    <property type="match status" value="1"/>
</dbReference>
<feature type="compositionally biased region" description="Polar residues" evidence="14">
    <location>
        <begin position="471"/>
        <end position="495"/>
    </location>
</feature>
<dbReference type="Pfam" id="PF00752">
    <property type="entry name" value="XPG_N"/>
    <property type="match status" value="1"/>
</dbReference>
<keyword evidence="6" id="KW-0227">DNA damage</keyword>
<dbReference type="PROSITE" id="PS00842">
    <property type="entry name" value="XPG_2"/>
    <property type="match status" value="1"/>
</dbReference>
<evidence type="ECO:0000256" key="4">
    <source>
        <dbReference type="ARBA" id="ARBA00022722"/>
    </source>
</evidence>
<comment type="caution">
    <text evidence="17">The sequence shown here is derived from an EMBL/GenBank/DDBJ whole genome shotgun (WGS) entry which is preliminary data.</text>
</comment>
<feature type="compositionally biased region" description="Polar residues" evidence="14">
    <location>
        <begin position="420"/>
        <end position="431"/>
    </location>
</feature>
<dbReference type="SMART" id="SM00484">
    <property type="entry name" value="XPGI"/>
    <property type="match status" value="1"/>
</dbReference>
<dbReference type="SUPFAM" id="SSF88723">
    <property type="entry name" value="PIN domain-like"/>
    <property type="match status" value="1"/>
</dbReference>
<evidence type="ECO:0000256" key="6">
    <source>
        <dbReference type="ARBA" id="ARBA00022763"/>
    </source>
</evidence>
<evidence type="ECO:0000256" key="9">
    <source>
        <dbReference type="ARBA" id="ARBA00022842"/>
    </source>
</evidence>
<dbReference type="GO" id="GO:0035312">
    <property type="term" value="F:5'-3' DNA exonuclease activity"/>
    <property type="evidence" value="ECO:0007669"/>
    <property type="project" value="InterPro"/>
</dbReference>
<keyword evidence="11" id="KW-0238">DNA-binding</keyword>
<keyword evidence="12" id="KW-0234">DNA repair</keyword>
<dbReference type="OMA" id="CGSEDQI"/>